<dbReference type="GO" id="GO:1901135">
    <property type="term" value="P:carbohydrate derivative metabolic process"/>
    <property type="evidence" value="ECO:0007669"/>
    <property type="project" value="InterPro"/>
</dbReference>
<gene>
    <name evidence="3" type="primary">hxlB</name>
    <name evidence="3" type="ORF">GCM10011351_15680</name>
</gene>
<dbReference type="GO" id="GO:0016853">
    <property type="term" value="F:isomerase activity"/>
    <property type="evidence" value="ECO:0007669"/>
    <property type="project" value="UniProtKB-KW"/>
</dbReference>
<protein>
    <submittedName>
        <fullName evidence="3">3-hexulose-6-phosphate isomerase</fullName>
    </submittedName>
</protein>
<dbReference type="NCBIfam" id="TIGR03127">
    <property type="entry name" value="RuMP_HxlB"/>
    <property type="match status" value="1"/>
</dbReference>
<dbReference type="Gene3D" id="3.40.50.10490">
    <property type="entry name" value="Glucose-6-phosphate isomerase like protein, domain 1"/>
    <property type="match status" value="1"/>
</dbReference>
<feature type="domain" description="SIS" evidence="2">
    <location>
        <begin position="27"/>
        <end position="173"/>
    </location>
</feature>
<name>A0A917WUY4_9BACI</name>
<dbReference type="InterPro" id="IPR046348">
    <property type="entry name" value="SIS_dom_sf"/>
</dbReference>
<accession>A0A917WUY4</accession>
<sequence>MINYEDIQKEITSEISDTLGQINNDDVIKLLRKIEKAEKVFFVGVGRVKLSLEAIAKRLAHLGIKTYVVGQITEPAITEKDLLIVGSGSGESAFPLIIAKKAKQYKAEVAHIGANPDCSMKQYSDHFVRIPVSTKLQLPNEIPSAQPMTSLFEQSLLLLGDTIALMMVKEQNIDMHKLWEYHANLE</sequence>
<organism evidence="3 4">
    <name type="scientific">Paraliobacillus quinghaiensis</name>
    <dbReference type="NCBI Taxonomy" id="470815"/>
    <lineage>
        <taxon>Bacteria</taxon>
        <taxon>Bacillati</taxon>
        <taxon>Bacillota</taxon>
        <taxon>Bacilli</taxon>
        <taxon>Bacillales</taxon>
        <taxon>Bacillaceae</taxon>
        <taxon>Paraliobacillus</taxon>
    </lineage>
</organism>
<dbReference type="SUPFAM" id="SSF53697">
    <property type="entry name" value="SIS domain"/>
    <property type="match status" value="1"/>
</dbReference>
<dbReference type="PANTHER" id="PTHR43443">
    <property type="entry name" value="3-HEXULOSE-6-PHOSPHATE ISOMERASE"/>
    <property type="match status" value="1"/>
</dbReference>
<reference evidence="3" key="2">
    <citation type="submission" date="2020-09" db="EMBL/GenBank/DDBJ databases">
        <authorList>
            <person name="Sun Q."/>
            <person name="Zhou Y."/>
        </authorList>
    </citation>
    <scope>NUCLEOTIDE SEQUENCE</scope>
    <source>
        <strain evidence="3">CGMCC 1.6333</strain>
    </source>
</reference>
<keyword evidence="3" id="KW-0413">Isomerase</keyword>
<dbReference type="InterPro" id="IPR001347">
    <property type="entry name" value="SIS_dom"/>
</dbReference>
<evidence type="ECO:0000313" key="4">
    <source>
        <dbReference type="Proteomes" id="UP000618460"/>
    </source>
</evidence>
<dbReference type="Pfam" id="PF01380">
    <property type="entry name" value="SIS"/>
    <property type="match status" value="1"/>
</dbReference>
<evidence type="ECO:0000259" key="2">
    <source>
        <dbReference type="PROSITE" id="PS51464"/>
    </source>
</evidence>
<dbReference type="RefSeq" id="WP_205417563.1">
    <property type="nucleotide sequence ID" value="NZ_BMLG01000006.1"/>
</dbReference>
<comment type="similarity">
    <text evidence="1">Belongs to the SIS family. PHI subfamily.</text>
</comment>
<reference evidence="3" key="1">
    <citation type="journal article" date="2014" name="Int. J. Syst. Evol. Microbiol.">
        <title>Complete genome sequence of Corynebacterium casei LMG S-19264T (=DSM 44701T), isolated from a smear-ripened cheese.</title>
        <authorList>
            <consortium name="US DOE Joint Genome Institute (JGI-PGF)"/>
            <person name="Walter F."/>
            <person name="Albersmeier A."/>
            <person name="Kalinowski J."/>
            <person name="Ruckert C."/>
        </authorList>
    </citation>
    <scope>NUCLEOTIDE SEQUENCE</scope>
    <source>
        <strain evidence="3">CGMCC 1.6333</strain>
    </source>
</reference>
<evidence type="ECO:0000256" key="1">
    <source>
        <dbReference type="ARBA" id="ARBA00009235"/>
    </source>
</evidence>
<dbReference type="PROSITE" id="PS51464">
    <property type="entry name" value="SIS"/>
    <property type="match status" value="1"/>
</dbReference>
<evidence type="ECO:0000313" key="3">
    <source>
        <dbReference type="EMBL" id="GGM30404.1"/>
    </source>
</evidence>
<comment type="caution">
    <text evidence="3">The sequence shown here is derived from an EMBL/GenBank/DDBJ whole genome shotgun (WGS) entry which is preliminary data.</text>
</comment>
<dbReference type="InterPro" id="IPR017552">
    <property type="entry name" value="PHI/rmpB"/>
</dbReference>
<dbReference type="AlphaFoldDB" id="A0A917WUY4"/>
<dbReference type="PANTHER" id="PTHR43443:SF1">
    <property type="entry name" value="3-HEXULOSE-6-PHOSPHATE ISOMERASE"/>
    <property type="match status" value="1"/>
</dbReference>
<keyword evidence="4" id="KW-1185">Reference proteome</keyword>
<proteinExistence type="inferred from homology"/>
<dbReference type="Proteomes" id="UP000618460">
    <property type="component" value="Unassembled WGS sequence"/>
</dbReference>
<dbReference type="GO" id="GO:0097367">
    <property type="term" value="F:carbohydrate derivative binding"/>
    <property type="evidence" value="ECO:0007669"/>
    <property type="project" value="InterPro"/>
</dbReference>
<dbReference type="EMBL" id="BMLG01000006">
    <property type="protein sequence ID" value="GGM30404.1"/>
    <property type="molecule type" value="Genomic_DNA"/>
</dbReference>